<comment type="caution">
    <text evidence="2">The sequence shown here is derived from an EMBL/GenBank/DDBJ whole genome shotgun (WGS) entry which is preliminary data.</text>
</comment>
<proteinExistence type="predicted"/>
<protein>
    <submittedName>
        <fullName evidence="2">Uncharacterized protein</fullName>
    </submittedName>
</protein>
<dbReference type="EMBL" id="JAUKUD010000001">
    <property type="protein sequence ID" value="KAK0753343.1"/>
    <property type="molecule type" value="Genomic_DNA"/>
</dbReference>
<feature type="region of interest" description="Disordered" evidence="1">
    <location>
        <begin position="29"/>
        <end position="81"/>
    </location>
</feature>
<name>A0AA40KBP8_9PEZI</name>
<dbReference type="Proteomes" id="UP001172155">
    <property type="component" value="Unassembled WGS sequence"/>
</dbReference>
<sequence>MLQSLTKRYPYIVRSPLITDTYSILASQRQPTATSTRGHATPTSNSHRWPCRSSLHQGTTSAGRHVNPTDSHSPSESSELRTPMALGLQEHTSSGSKKQPPIDTSPCYLVFAQRLTIMLTTTTTTTRSTADFNRVRFFTNVVLTCWKWSRGRRSNLGRHASSRDPFLHATLSVSHHQIVLIASL</sequence>
<evidence type="ECO:0000313" key="2">
    <source>
        <dbReference type="EMBL" id="KAK0753343.1"/>
    </source>
</evidence>
<feature type="compositionally biased region" description="Polar residues" evidence="1">
    <location>
        <begin position="54"/>
        <end position="77"/>
    </location>
</feature>
<evidence type="ECO:0000256" key="1">
    <source>
        <dbReference type="SAM" id="MobiDB-lite"/>
    </source>
</evidence>
<dbReference type="AlphaFoldDB" id="A0AA40KBP8"/>
<accession>A0AA40KBP8</accession>
<evidence type="ECO:0000313" key="3">
    <source>
        <dbReference type="Proteomes" id="UP001172155"/>
    </source>
</evidence>
<keyword evidence="3" id="KW-1185">Reference proteome</keyword>
<feature type="compositionally biased region" description="Polar residues" evidence="1">
    <location>
        <begin position="29"/>
        <end position="47"/>
    </location>
</feature>
<organism evidence="2 3">
    <name type="scientific">Schizothecium vesticola</name>
    <dbReference type="NCBI Taxonomy" id="314040"/>
    <lineage>
        <taxon>Eukaryota</taxon>
        <taxon>Fungi</taxon>
        <taxon>Dikarya</taxon>
        <taxon>Ascomycota</taxon>
        <taxon>Pezizomycotina</taxon>
        <taxon>Sordariomycetes</taxon>
        <taxon>Sordariomycetidae</taxon>
        <taxon>Sordariales</taxon>
        <taxon>Schizotheciaceae</taxon>
        <taxon>Schizothecium</taxon>
    </lineage>
</organism>
<reference evidence="2" key="1">
    <citation type="submission" date="2023-06" db="EMBL/GenBank/DDBJ databases">
        <title>Genome-scale phylogeny and comparative genomics of the fungal order Sordariales.</title>
        <authorList>
            <consortium name="Lawrence Berkeley National Laboratory"/>
            <person name="Hensen N."/>
            <person name="Bonometti L."/>
            <person name="Westerberg I."/>
            <person name="Brannstrom I.O."/>
            <person name="Guillou S."/>
            <person name="Cros-Aarteil S."/>
            <person name="Calhoun S."/>
            <person name="Haridas S."/>
            <person name="Kuo A."/>
            <person name="Mondo S."/>
            <person name="Pangilinan J."/>
            <person name="Riley R."/>
            <person name="LaButti K."/>
            <person name="Andreopoulos B."/>
            <person name="Lipzen A."/>
            <person name="Chen C."/>
            <person name="Yanf M."/>
            <person name="Daum C."/>
            <person name="Ng V."/>
            <person name="Clum A."/>
            <person name="Steindorff A."/>
            <person name="Ohm R."/>
            <person name="Martin F."/>
            <person name="Silar P."/>
            <person name="Natvig D."/>
            <person name="Lalanne C."/>
            <person name="Gautier V."/>
            <person name="Ament-velasquez S.L."/>
            <person name="Kruys A."/>
            <person name="Hutchinson M.I."/>
            <person name="Powell A.J."/>
            <person name="Barry K."/>
            <person name="Miller A.N."/>
            <person name="Grigoriev I.V."/>
            <person name="Debuchy R."/>
            <person name="Gladieux P."/>
            <person name="Thoren M.H."/>
            <person name="Johannesson H."/>
        </authorList>
    </citation>
    <scope>NUCLEOTIDE SEQUENCE</scope>
    <source>
        <strain evidence="2">SMH3187-1</strain>
    </source>
</reference>
<gene>
    <name evidence="2" type="ORF">B0T18DRAFT_12193</name>
</gene>